<gene>
    <name evidence="3" type="primary">LOC108741633</name>
</gene>
<accession>A0A7F5R6J4</accession>
<dbReference type="AlphaFoldDB" id="A0A7F5R6J4"/>
<protein>
    <submittedName>
        <fullName evidence="3">Uncharacterized protein LOC108741633</fullName>
    </submittedName>
</protein>
<dbReference type="GeneID" id="108741633"/>
<dbReference type="InParanoid" id="A0A7F5R6J4"/>
<name>A0A7F5R6J4_AGRPL</name>
<evidence type="ECO:0000256" key="1">
    <source>
        <dbReference type="SAM" id="MobiDB-lite"/>
    </source>
</evidence>
<evidence type="ECO:0000313" key="2">
    <source>
        <dbReference type="Proteomes" id="UP000192223"/>
    </source>
</evidence>
<reference evidence="3" key="1">
    <citation type="submission" date="2025-08" db="UniProtKB">
        <authorList>
            <consortium name="RefSeq"/>
        </authorList>
    </citation>
    <scope>IDENTIFICATION</scope>
    <source>
        <tissue evidence="3">Entire body</tissue>
    </source>
</reference>
<dbReference type="Proteomes" id="UP000192223">
    <property type="component" value="Unplaced"/>
</dbReference>
<feature type="region of interest" description="Disordered" evidence="1">
    <location>
        <begin position="25"/>
        <end position="45"/>
    </location>
</feature>
<sequence>MNPFRSQGRPWCSYPTHWRMFERDGSIPQGYNGGSSSAPQEDSVASGVFRECSGASEFELRRLQHLESRKFRDSKSWKLRNSNPKDSKTLDFEIFEIHRSGKLRVRISEFPRLGIPELPKFHVLGTS</sequence>
<keyword evidence="2" id="KW-1185">Reference proteome</keyword>
<dbReference type="KEGG" id="apln:108741633"/>
<proteinExistence type="predicted"/>
<organism evidence="2 3">
    <name type="scientific">Agrilus planipennis</name>
    <name type="common">Emerald ash borer</name>
    <name type="synonym">Agrilus marcopoli</name>
    <dbReference type="NCBI Taxonomy" id="224129"/>
    <lineage>
        <taxon>Eukaryota</taxon>
        <taxon>Metazoa</taxon>
        <taxon>Ecdysozoa</taxon>
        <taxon>Arthropoda</taxon>
        <taxon>Hexapoda</taxon>
        <taxon>Insecta</taxon>
        <taxon>Pterygota</taxon>
        <taxon>Neoptera</taxon>
        <taxon>Endopterygota</taxon>
        <taxon>Coleoptera</taxon>
        <taxon>Polyphaga</taxon>
        <taxon>Elateriformia</taxon>
        <taxon>Buprestoidea</taxon>
        <taxon>Buprestidae</taxon>
        <taxon>Agrilinae</taxon>
        <taxon>Agrilus</taxon>
    </lineage>
</organism>
<dbReference type="RefSeq" id="XP_025831584.1">
    <property type="nucleotide sequence ID" value="XM_025975799.1"/>
</dbReference>
<evidence type="ECO:0000313" key="3">
    <source>
        <dbReference type="RefSeq" id="XP_025831584.1"/>
    </source>
</evidence>